<feature type="signal peptide" evidence="1">
    <location>
        <begin position="1"/>
        <end position="33"/>
    </location>
</feature>
<gene>
    <name evidence="3" type="ORF">SAMN05444581_106106</name>
</gene>
<reference evidence="3 4" key="1">
    <citation type="submission" date="2016-10" db="EMBL/GenBank/DDBJ databases">
        <authorList>
            <person name="de Groot N.N."/>
        </authorList>
    </citation>
    <scope>NUCLEOTIDE SEQUENCE [LARGE SCALE GENOMIC DNA]</scope>
    <source>
        <strain evidence="3 4">NE2</strain>
    </source>
</reference>
<accession>A0A1I3YQR8</accession>
<dbReference type="Gene3D" id="3.40.50.1110">
    <property type="entry name" value="SGNH hydrolase"/>
    <property type="match status" value="1"/>
</dbReference>
<evidence type="ECO:0000313" key="4">
    <source>
        <dbReference type="Proteomes" id="UP000198755"/>
    </source>
</evidence>
<dbReference type="RefSeq" id="WP_091681330.1">
    <property type="nucleotide sequence ID" value="NZ_FOSN01000006.1"/>
</dbReference>
<sequence>MTGLRRRLPGAARLRALMSVAILSAATLAAASAGETPPLKLVAFGDSLSAGYLLPASEAFPAVLEKALRADGYNVAVVNAGVSGDTSSGGLARLDWTLGDGADAMILELGANDMLRGIDPDLTRAALDAILAELKARGIRVVIAGMKANPTLGKDYGSRFDAIYPDLAAKYDAPLYPFFLAGVAGEPGLRLADGIHPNGAGVERIVKGILPTVETFVKALREKTVAGP</sequence>
<dbReference type="GO" id="GO:0006629">
    <property type="term" value="P:lipid metabolic process"/>
    <property type="evidence" value="ECO:0007669"/>
    <property type="project" value="InterPro"/>
</dbReference>
<dbReference type="EMBL" id="FOSN01000006">
    <property type="protein sequence ID" value="SFK34100.1"/>
    <property type="molecule type" value="Genomic_DNA"/>
</dbReference>
<keyword evidence="1" id="KW-0732">Signal</keyword>
<proteinExistence type="predicted"/>
<dbReference type="GO" id="GO:0004622">
    <property type="term" value="F:phosphatidylcholine lysophospholipase activity"/>
    <property type="evidence" value="ECO:0007669"/>
    <property type="project" value="TreeGrafter"/>
</dbReference>
<organism evidence="3 4">
    <name type="scientific">Methylocapsa palsarum</name>
    <dbReference type="NCBI Taxonomy" id="1612308"/>
    <lineage>
        <taxon>Bacteria</taxon>
        <taxon>Pseudomonadati</taxon>
        <taxon>Pseudomonadota</taxon>
        <taxon>Alphaproteobacteria</taxon>
        <taxon>Hyphomicrobiales</taxon>
        <taxon>Beijerinckiaceae</taxon>
        <taxon>Methylocapsa</taxon>
    </lineage>
</organism>
<evidence type="ECO:0000259" key="2">
    <source>
        <dbReference type="Pfam" id="PF13472"/>
    </source>
</evidence>
<dbReference type="PANTHER" id="PTHR30383:SF24">
    <property type="entry name" value="THIOESTERASE 1_PROTEASE 1_LYSOPHOSPHOLIPASE L1"/>
    <property type="match status" value="1"/>
</dbReference>
<feature type="domain" description="SGNH hydrolase-type esterase" evidence="2">
    <location>
        <begin position="43"/>
        <end position="203"/>
    </location>
</feature>
<dbReference type="InterPro" id="IPR013830">
    <property type="entry name" value="SGNH_hydro"/>
</dbReference>
<keyword evidence="4" id="KW-1185">Reference proteome</keyword>
<dbReference type="AlphaFoldDB" id="A0A1I3YQR8"/>
<dbReference type="OrthoDB" id="9786188at2"/>
<dbReference type="SUPFAM" id="SSF52266">
    <property type="entry name" value="SGNH hydrolase"/>
    <property type="match status" value="1"/>
</dbReference>
<dbReference type="PROSITE" id="PS01098">
    <property type="entry name" value="LIPASE_GDSL_SER"/>
    <property type="match status" value="1"/>
</dbReference>
<name>A0A1I3YQR8_9HYPH</name>
<dbReference type="CDD" id="cd01822">
    <property type="entry name" value="Lysophospholipase_L1_like"/>
    <property type="match status" value="1"/>
</dbReference>
<dbReference type="InterPro" id="IPR008265">
    <property type="entry name" value="Lipase_GDSL_AS"/>
</dbReference>
<dbReference type="Pfam" id="PF13472">
    <property type="entry name" value="Lipase_GDSL_2"/>
    <property type="match status" value="1"/>
</dbReference>
<dbReference type="InterPro" id="IPR036514">
    <property type="entry name" value="SGNH_hydro_sf"/>
</dbReference>
<evidence type="ECO:0000313" key="3">
    <source>
        <dbReference type="EMBL" id="SFK34100.1"/>
    </source>
</evidence>
<protein>
    <submittedName>
        <fullName evidence="3">Acyl-CoA thioesterase-1</fullName>
    </submittedName>
</protein>
<feature type="chain" id="PRO_5011784979" evidence="1">
    <location>
        <begin position="34"/>
        <end position="228"/>
    </location>
</feature>
<dbReference type="Proteomes" id="UP000198755">
    <property type="component" value="Unassembled WGS sequence"/>
</dbReference>
<dbReference type="STRING" id="1612308.SAMN05444581_106106"/>
<evidence type="ECO:0000256" key="1">
    <source>
        <dbReference type="SAM" id="SignalP"/>
    </source>
</evidence>
<dbReference type="InterPro" id="IPR051532">
    <property type="entry name" value="Ester_Hydrolysis_Enzymes"/>
</dbReference>
<dbReference type="PANTHER" id="PTHR30383">
    <property type="entry name" value="THIOESTERASE 1/PROTEASE 1/LYSOPHOSPHOLIPASE L1"/>
    <property type="match status" value="1"/>
</dbReference>